<keyword evidence="1" id="KW-0472">Membrane</keyword>
<keyword evidence="1" id="KW-1133">Transmembrane helix</keyword>
<dbReference type="Proteomes" id="UP000219689">
    <property type="component" value="Unassembled WGS sequence"/>
</dbReference>
<sequence length="130" mass="14488">MARDVIDKIDYAALWVYPTMASMVFGVWTLSLNILGSYDFSSSFYSAGGADFSVPLILTTASFLWILWTNEFDGSNYSQMERVTIVGTLLFPIAFEFVPVFGNLLSSNDWFLLGATVLVTFAAAWISYTE</sequence>
<gene>
    <name evidence="2" type="ORF">CP557_07045</name>
</gene>
<proteinExistence type="predicted"/>
<reference evidence="2 3" key="1">
    <citation type="submission" date="2017-09" db="EMBL/GenBank/DDBJ databases">
        <title>Genome sequences of Natrinema ejinorence JCM 13890T.</title>
        <authorList>
            <person name="Roh S.W."/>
            <person name="Kim Y.B."/>
            <person name="Kim J.Y."/>
        </authorList>
    </citation>
    <scope>NUCLEOTIDE SEQUENCE [LARGE SCALE GENOMIC DNA]</scope>
    <source>
        <strain evidence="2 3">JCM 13890</strain>
    </source>
</reference>
<name>A0A2A5QU34_9EURY</name>
<keyword evidence="3" id="KW-1185">Reference proteome</keyword>
<keyword evidence="1" id="KW-0812">Transmembrane</keyword>
<evidence type="ECO:0000313" key="2">
    <source>
        <dbReference type="EMBL" id="PCR90314.1"/>
    </source>
</evidence>
<dbReference type="AlphaFoldDB" id="A0A2A5QU34"/>
<feature type="transmembrane region" description="Helical" evidence="1">
    <location>
        <begin position="110"/>
        <end position="128"/>
    </location>
</feature>
<dbReference type="Pfam" id="PF26064">
    <property type="entry name" value="DUF8023"/>
    <property type="match status" value="1"/>
</dbReference>
<evidence type="ECO:0000313" key="3">
    <source>
        <dbReference type="Proteomes" id="UP000219689"/>
    </source>
</evidence>
<dbReference type="OrthoDB" id="198071at2157"/>
<feature type="transmembrane region" description="Helical" evidence="1">
    <location>
        <begin position="12"/>
        <end position="32"/>
    </location>
</feature>
<dbReference type="InterPro" id="IPR058336">
    <property type="entry name" value="VP3-like_halobact-type"/>
</dbReference>
<dbReference type="RefSeq" id="WP_097379262.1">
    <property type="nucleotide sequence ID" value="NZ_NXNI01000001.1"/>
</dbReference>
<feature type="transmembrane region" description="Helical" evidence="1">
    <location>
        <begin position="82"/>
        <end position="104"/>
    </location>
</feature>
<evidence type="ECO:0000256" key="1">
    <source>
        <dbReference type="SAM" id="Phobius"/>
    </source>
</evidence>
<dbReference type="EMBL" id="NXNI01000001">
    <property type="protein sequence ID" value="PCR90314.1"/>
    <property type="molecule type" value="Genomic_DNA"/>
</dbReference>
<accession>A0A2A5QU34</accession>
<comment type="caution">
    <text evidence="2">The sequence shown here is derived from an EMBL/GenBank/DDBJ whole genome shotgun (WGS) entry which is preliminary data.</text>
</comment>
<feature type="transmembrane region" description="Helical" evidence="1">
    <location>
        <begin position="52"/>
        <end position="70"/>
    </location>
</feature>
<protein>
    <submittedName>
        <fullName evidence="2">Uncharacterized protein</fullName>
    </submittedName>
</protein>
<organism evidence="2 3">
    <name type="scientific">Natrinema ejinorense</name>
    <dbReference type="NCBI Taxonomy" id="373386"/>
    <lineage>
        <taxon>Archaea</taxon>
        <taxon>Methanobacteriati</taxon>
        <taxon>Methanobacteriota</taxon>
        <taxon>Stenosarchaea group</taxon>
        <taxon>Halobacteria</taxon>
        <taxon>Halobacteriales</taxon>
        <taxon>Natrialbaceae</taxon>
        <taxon>Natrinema</taxon>
    </lineage>
</organism>